<name>A0A934S604_9BACT</name>
<gene>
    <name evidence="2" type="ORF">JIN87_26135</name>
</gene>
<dbReference type="EMBL" id="JAENIL010000085">
    <property type="protein sequence ID" value="MBK1880392.1"/>
    <property type="molecule type" value="Genomic_DNA"/>
</dbReference>
<protein>
    <recommendedName>
        <fullName evidence="1">Ppx/GppA phosphatase N-terminal domain-containing protein</fullName>
    </recommendedName>
</protein>
<dbReference type="PANTHER" id="PTHR30005">
    <property type="entry name" value="EXOPOLYPHOSPHATASE"/>
    <property type="match status" value="1"/>
</dbReference>
<evidence type="ECO:0000313" key="2">
    <source>
        <dbReference type="EMBL" id="MBK1880392.1"/>
    </source>
</evidence>
<dbReference type="CDD" id="cd24006">
    <property type="entry name" value="ASKHA_NBD_PPX_GppA"/>
    <property type="match status" value="1"/>
</dbReference>
<dbReference type="SUPFAM" id="SSF53067">
    <property type="entry name" value="Actin-like ATPase domain"/>
    <property type="match status" value="2"/>
</dbReference>
<comment type="caution">
    <text evidence="2">The sequence shown here is derived from an EMBL/GenBank/DDBJ whole genome shotgun (WGS) entry which is preliminary data.</text>
</comment>
<evidence type="ECO:0000259" key="1">
    <source>
        <dbReference type="Pfam" id="PF02541"/>
    </source>
</evidence>
<organism evidence="2 3">
    <name type="scientific">Pelagicoccus mobilis</name>
    <dbReference type="NCBI Taxonomy" id="415221"/>
    <lineage>
        <taxon>Bacteria</taxon>
        <taxon>Pseudomonadati</taxon>
        <taxon>Verrucomicrobiota</taxon>
        <taxon>Opitutia</taxon>
        <taxon>Puniceicoccales</taxon>
        <taxon>Pelagicoccaceae</taxon>
        <taxon>Pelagicoccus</taxon>
    </lineage>
</organism>
<evidence type="ECO:0000313" key="3">
    <source>
        <dbReference type="Proteomes" id="UP000617628"/>
    </source>
</evidence>
<dbReference type="Pfam" id="PF02541">
    <property type="entry name" value="Ppx-GppA"/>
    <property type="match status" value="1"/>
</dbReference>
<dbReference type="InterPro" id="IPR003695">
    <property type="entry name" value="Ppx_GppA_N"/>
</dbReference>
<dbReference type="AlphaFoldDB" id="A0A934S604"/>
<dbReference type="InterPro" id="IPR050273">
    <property type="entry name" value="GppA/Ppx_hydrolase"/>
</dbReference>
<sequence length="311" mass="33621">MKTVGVIDVGSNTIKLLVAQPGKTLPAEKVSFVVEETRIGEGMTGHPPVIDEQAIERGAAAIARLTQAASECDTLCIVATSAVRDASNKQAFVNAVEKASNHELRILSGEEEAAFIGLALRCDPALKDLSSYTLFDLGGGSLECIQFTDHKVSEAQSLQLGSVRLASLLLEDRKLPLPQDKHEQIAAYVKQSWGASKFAPDSSPSEIAVLTGGSAKHLAESLTSSQRESGISFQDFSEIVDRVCSLTFDQRIKEYNIPPNRADIFPTAMVTLKQSLSYLGCSRIFFSDYNLRFGVATMLLQQGEISRIALP</sequence>
<dbReference type="InterPro" id="IPR043129">
    <property type="entry name" value="ATPase_NBD"/>
</dbReference>
<dbReference type="Proteomes" id="UP000617628">
    <property type="component" value="Unassembled WGS sequence"/>
</dbReference>
<feature type="domain" description="Ppx/GppA phosphatase N-terminal" evidence="1">
    <location>
        <begin position="36"/>
        <end position="299"/>
    </location>
</feature>
<dbReference type="RefSeq" id="WP_200359309.1">
    <property type="nucleotide sequence ID" value="NZ_JAENIL010000085.1"/>
</dbReference>
<reference evidence="2" key="1">
    <citation type="submission" date="2021-01" db="EMBL/GenBank/DDBJ databases">
        <title>Modified the classification status of verrucomicrobia.</title>
        <authorList>
            <person name="Feng X."/>
        </authorList>
    </citation>
    <scope>NUCLEOTIDE SEQUENCE</scope>
    <source>
        <strain evidence="2">KCTC 13126</strain>
    </source>
</reference>
<dbReference type="Gene3D" id="3.30.420.150">
    <property type="entry name" value="Exopolyphosphatase. Domain 2"/>
    <property type="match status" value="1"/>
</dbReference>
<accession>A0A934S604</accession>
<dbReference type="PANTHER" id="PTHR30005:SF0">
    <property type="entry name" value="RETROGRADE REGULATION PROTEIN 2"/>
    <property type="match status" value="1"/>
</dbReference>
<keyword evidence="3" id="KW-1185">Reference proteome</keyword>
<dbReference type="Gene3D" id="3.30.420.40">
    <property type="match status" value="1"/>
</dbReference>
<proteinExistence type="predicted"/>